<dbReference type="Gene3D" id="3.40.228.10">
    <property type="entry name" value="Dimethylsulfoxide Reductase, domain 2"/>
    <property type="match status" value="1"/>
</dbReference>
<organism evidence="6 7">
    <name type="scientific">Mycolicibacter kumamotonensis</name>
    <dbReference type="NCBI Taxonomy" id="354243"/>
    <lineage>
        <taxon>Bacteria</taxon>
        <taxon>Bacillati</taxon>
        <taxon>Actinomycetota</taxon>
        <taxon>Actinomycetes</taxon>
        <taxon>Mycobacteriales</taxon>
        <taxon>Mycobacteriaceae</taxon>
        <taxon>Mycolicibacter</taxon>
    </lineage>
</organism>
<evidence type="ECO:0000256" key="1">
    <source>
        <dbReference type="ARBA" id="ARBA00010312"/>
    </source>
</evidence>
<evidence type="ECO:0000256" key="3">
    <source>
        <dbReference type="ARBA" id="ARBA00023004"/>
    </source>
</evidence>
<dbReference type="Pfam" id="PF01568">
    <property type="entry name" value="Molydop_binding"/>
    <property type="match status" value="1"/>
</dbReference>
<evidence type="ECO:0000256" key="4">
    <source>
        <dbReference type="ARBA" id="ARBA00023014"/>
    </source>
</evidence>
<evidence type="ECO:0000259" key="5">
    <source>
        <dbReference type="PROSITE" id="PS51669"/>
    </source>
</evidence>
<comment type="similarity">
    <text evidence="1">Belongs to the prokaryotic molybdopterin-containing oxidoreductase family.</text>
</comment>
<keyword evidence="3" id="KW-0408">Iron</keyword>
<dbReference type="Pfam" id="PF00384">
    <property type="entry name" value="Molybdopterin"/>
    <property type="match status" value="1"/>
</dbReference>
<dbReference type="Gene3D" id="3.40.50.740">
    <property type="match status" value="1"/>
</dbReference>
<comment type="caution">
    <text evidence="6">The sequence shown here is derived from an EMBL/GenBank/DDBJ whole genome shotgun (WGS) entry which is preliminary data.</text>
</comment>
<sequence length="725" mass="77635">MQIRRHICPLCEAGCGLLSEVDADEVVSTRGNPDHVSSRGHICPKALALKELHTDPDRVHTPLIRSADGRLQPASWDEAFAAIDARLTAVLDRYGPDSVALYLGNPVAHDFATTLYSSATMRALGSRNIYSANTVDAMPKFVACQLMFGGMYTVPLPDLDRCSYVLILGANPLVSNGSLLTAPGMRARLRALQRRGGRLIVVDPNRSQTAREADEHYPIRPGADALLLLALVHALFSENSVDLGRLGPHVRGLEAIEELARDFSPEVVAPHCDISAADIRRLARELAAAPAAAVYGRTGTCTQRFGTVTSWLIEVLNVLTGNLDRPGGAMFARPAADLRAMTAQRGVAFGRWRSRVRGAPETLGELPLACLAEEIDTPGDGQVKALITVAGNPARSAPNSARLTAAFGQLELMIGMDLYRNETTRHAHVLLPAPSPLTKPHYDLFFHHFAIRNTATYAPPVLPPDPDVRPEWQILLRLIGTVTRQGATADLAAIDDLVAESLARTLGGDSQAGGLRGPERLLDLLLRAGPYGDTEPLTLARVRAHPDGLDFGPLRPQLPGLLNTPSGQIELAPQPLVDDIAELRTRLLSPPKDTMVLIGRRHLRSNNSWMHNLPTLAKGPERCTLLVNPADAARLRLGTRARVASRAGAVDAAVEVTDAVRPGVVSLPHGWGHDEPDMTLGIAARRPGVNSNVLADGVELDPLSGTAVLNGIPVQVAASPEASSL</sequence>
<dbReference type="InterPro" id="IPR006657">
    <property type="entry name" value="MoPterin_dinucl-bd_dom"/>
</dbReference>
<dbReference type="GO" id="GO:0043546">
    <property type="term" value="F:molybdopterin cofactor binding"/>
    <property type="evidence" value="ECO:0007669"/>
    <property type="project" value="InterPro"/>
</dbReference>
<proteinExistence type="inferred from homology"/>
<dbReference type="Proteomes" id="UP000192713">
    <property type="component" value="Unassembled WGS sequence"/>
</dbReference>
<dbReference type="EMBL" id="MVHU01000036">
    <property type="protein sequence ID" value="ORA77111.1"/>
    <property type="molecule type" value="Genomic_DNA"/>
</dbReference>
<evidence type="ECO:0000256" key="2">
    <source>
        <dbReference type="ARBA" id="ARBA00022723"/>
    </source>
</evidence>
<dbReference type="SMART" id="SM00926">
    <property type="entry name" value="Molybdop_Fe4S4"/>
    <property type="match status" value="1"/>
</dbReference>
<dbReference type="GO" id="GO:0016491">
    <property type="term" value="F:oxidoreductase activity"/>
    <property type="evidence" value="ECO:0007669"/>
    <property type="project" value="InterPro"/>
</dbReference>
<accession>A0A1X0DXV2</accession>
<reference evidence="6 7" key="1">
    <citation type="submission" date="2017-02" db="EMBL/GenBank/DDBJ databases">
        <title>The new phylogeny of genus Mycobacterium.</title>
        <authorList>
            <person name="Tortoli E."/>
            <person name="Trovato A."/>
            <person name="Cirillo D.M."/>
        </authorList>
    </citation>
    <scope>NUCLEOTIDE SEQUENCE [LARGE SCALE GENOMIC DNA]</scope>
    <source>
        <strain evidence="6 7">DSM 45093</strain>
    </source>
</reference>
<dbReference type="PANTHER" id="PTHR43742:SF2">
    <property type="entry name" value="ASSIMILATORY NITRATE REDUCTASE CATALYTIC SUBUNIT"/>
    <property type="match status" value="1"/>
</dbReference>
<protein>
    <submittedName>
        <fullName evidence="6">Molybdopterin-binding oxidoreductase</fullName>
    </submittedName>
</protein>
<dbReference type="AlphaFoldDB" id="A0A1X0DXV2"/>
<name>A0A1X0DXV2_9MYCO</name>
<keyword evidence="2" id="KW-0479">Metal-binding</keyword>
<dbReference type="GO" id="GO:0046872">
    <property type="term" value="F:metal ion binding"/>
    <property type="evidence" value="ECO:0007669"/>
    <property type="project" value="UniProtKB-KW"/>
</dbReference>
<dbReference type="InterPro" id="IPR006963">
    <property type="entry name" value="Mopterin_OxRdtase_4Fe-4S_dom"/>
</dbReference>
<gene>
    <name evidence="6" type="ORF">BST28_19110</name>
</gene>
<dbReference type="InterPro" id="IPR050612">
    <property type="entry name" value="Prok_Mopterin_Oxidored"/>
</dbReference>
<evidence type="ECO:0000313" key="7">
    <source>
        <dbReference type="Proteomes" id="UP000192713"/>
    </source>
</evidence>
<keyword evidence="4" id="KW-0411">Iron-sulfur</keyword>
<dbReference type="Gene3D" id="2.40.40.20">
    <property type="match status" value="1"/>
</dbReference>
<dbReference type="PROSITE" id="PS51669">
    <property type="entry name" value="4FE4S_MOW_BIS_MGD"/>
    <property type="match status" value="1"/>
</dbReference>
<dbReference type="RefSeq" id="WP_083082382.1">
    <property type="nucleotide sequence ID" value="NZ_MVHU01000036.1"/>
</dbReference>
<dbReference type="PANTHER" id="PTHR43742">
    <property type="entry name" value="TRIMETHYLAMINE-N-OXIDE REDUCTASE"/>
    <property type="match status" value="1"/>
</dbReference>
<dbReference type="InterPro" id="IPR006656">
    <property type="entry name" value="Mopterin_OxRdtase"/>
</dbReference>
<dbReference type="Pfam" id="PF04879">
    <property type="entry name" value="Molybdop_Fe4S4"/>
    <property type="match status" value="1"/>
</dbReference>
<dbReference type="Gene3D" id="2.20.25.90">
    <property type="entry name" value="ADC-like domains"/>
    <property type="match status" value="1"/>
</dbReference>
<evidence type="ECO:0000313" key="6">
    <source>
        <dbReference type="EMBL" id="ORA77111.1"/>
    </source>
</evidence>
<dbReference type="SUPFAM" id="SSF53706">
    <property type="entry name" value="Formate dehydrogenase/DMSO reductase, domains 1-3"/>
    <property type="match status" value="1"/>
</dbReference>
<dbReference type="GO" id="GO:0051536">
    <property type="term" value="F:iron-sulfur cluster binding"/>
    <property type="evidence" value="ECO:0007669"/>
    <property type="project" value="UniProtKB-KW"/>
</dbReference>
<feature type="domain" description="4Fe-4S Mo/W bis-MGD-type" evidence="5">
    <location>
        <begin position="1"/>
        <end position="57"/>
    </location>
</feature>
<dbReference type="InterPro" id="IPR009010">
    <property type="entry name" value="Asp_de-COase-like_dom_sf"/>
</dbReference>
<dbReference type="SUPFAM" id="SSF50692">
    <property type="entry name" value="ADC-like"/>
    <property type="match status" value="1"/>
</dbReference>